<dbReference type="EMBL" id="SRLO01000073">
    <property type="protein sequence ID" value="TNN78512.1"/>
    <property type="molecule type" value="Genomic_DNA"/>
</dbReference>
<accession>A0A4Z2IMS2</accession>
<evidence type="ECO:0000313" key="3">
    <source>
        <dbReference type="Proteomes" id="UP000314294"/>
    </source>
</evidence>
<gene>
    <name evidence="2" type="ORF">EYF80_011295</name>
</gene>
<evidence type="ECO:0000313" key="2">
    <source>
        <dbReference type="EMBL" id="TNN78512.1"/>
    </source>
</evidence>
<feature type="compositionally biased region" description="Polar residues" evidence="1">
    <location>
        <begin position="1"/>
        <end position="11"/>
    </location>
</feature>
<evidence type="ECO:0000256" key="1">
    <source>
        <dbReference type="SAM" id="MobiDB-lite"/>
    </source>
</evidence>
<dbReference type="Proteomes" id="UP000314294">
    <property type="component" value="Unassembled WGS sequence"/>
</dbReference>
<keyword evidence="3" id="KW-1185">Reference proteome</keyword>
<reference evidence="2 3" key="1">
    <citation type="submission" date="2019-03" db="EMBL/GenBank/DDBJ databases">
        <title>First draft genome of Liparis tanakae, snailfish: a comprehensive survey of snailfish specific genes.</title>
        <authorList>
            <person name="Kim W."/>
            <person name="Song I."/>
            <person name="Jeong J.-H."/>
            <person name="Kim D."/>
            <person name="Kim S."/>
            <person name="Ryu S."/>
            <person name="Song J.Y."/>
            <person name="Lee S.K."/>
        </authorList>
    </citation>
    <scope>NUCLEOTIDE SEQUENCE [LARGE SCALE GENOMIC DNA]</scope>
    <source>
        <tissue evidence="2">Muscle</tissue>
    </source>
</reference>
<name>A0A4Z2IMS2_9TELE</name>
<protein>
    <submittedName>
        <fullName evidence="2">Uncharacterized protein</fullName>
    </submittedName>
</protein>
<feature type="region of interest" description="Disordered" evidence="1">
    <location>
        <begin position="1"/>
        <end position="54"/>
    </location>
</feature>
<sequence length="101" mass="10995">MSYVTSTSSPSLGLGAPHLDSTTSPSVSPYAWDRAQSRKITHKSDSSQRKRGPTASRVLVSMSHLFVPILRDTDLFQGSKGVSAYSTLPGFTCQQAGDYRW</sequence>
<proteinExistence type="predicted"/>
<dbReference type="AlphaFoldDB" id="A0A4Z2IMS2"/>
<comment type="caution">
    <text evidence="2">The sequence shown here is derived from an EMBL/GenBank/DDBJ whole genome shotgun (WGS) entry which is preliminary data.</text>
</comment>
<organism evidence="2 3">
    <name type="scientific">Liparis tanakae</name>
    <name type="common">Tanaka's snailfish</name>
    <dbReference type="NCBI Taxonomy" id="230148"/>
    <lineage>
        <taxon>Eukaryota</taxon>
        <taxon>Metazoa</taxon>
        <taxon>Chordata</taxon>
        <taxon>Craniata</taxon>
        <taxon>Vertebrata</taxon>
        <taxon>Euteleostomi</taxon>
        <taxon>Actinopterygii</taxon>
        <taxon>Neopterygii</taxon>
        <taxon>Teleostei</taxon>
        <taxon>Neoteleostei</taxon>
        <taxon>Acanthomorphata</taxon>
        <taxon>Eupercaria</taxon>
        <taxon>Perciformes</taxon>
        <taxon>Cottioidei</taxon>
        <taxon>Cottales</taxon>
        <taxon>Liparidae</taxon>
        <taxon>Liparis</taxon>
    </lineage>
</organism>